<dbReference type="PANTHER" id="PTHR43000">
    <property type="entry name" value="DTDP-D-GLUCOSE 4,6-DEHYDRATASE-RELATED"/>
    <property type="match status" value="1"/>
</dbReference>
<gene>
    <name evidence="2" type="ORF">FC093_02020</name>
</gene>
<dbReference type="InterPro" id="IPR036291">
    <property type="entry name" value="NAD(P)-bd_dom_sf"/>
</dbReference>
<name>A0A4U3LAT4_9BACT</name>
<keyword evidence="3" id="KW-1185">Reference proteome</keyword>
<reference evidence="2 3" key="1">
    <citation type="submission" date="2019-05" db="EMBL/GenBank/DDBJ databases">
        <title>Panacibacter sp. strain 17mud1-8 Genome sequencing and assembly.</title>
        <authorList>
            <person name="Chhetri G."/>
        </authorList>
    </citation>
    <scope>NUCLEOTIDE SEQUENCE [LARGE SCALE GENOMIC DNA]</scope>
    <source>
        <strain evidence="2 3">17mud1-8</strain>
    </source>
</reference>
<dbReference type="RefSeq" id="WP_137260059.1">
    <property type="nucleotide sequence ID" value="NZ_SZQL01000001.1"/>
</dbReference>
<proteinExistence type="predicted"/>
<feature type="domain" description="NAD(P)-binding" evidence="1">
    <location>
        <begin position="15"/>
        <end position="339"/>
    </location>
</feature>
<protein>
    <submittedName>
        <fullName evidence="2">NAD-dependent epimerase/dehydratase family protein</fullName>
    </submittedName>
</protein>
<evidence type="ECO:0000259" key="1">
    <source>
        <dbReference type="Pfam" id="PF16363"/>
    </source>
</evidence>
<evidence type="ECO:0000313" key="3">
    <source>
        <dbReference type="Proteomes" id="UP000305848"/>
    </source>
</evidence>
<accession>A0A4U3LAT4</accession>
<dbReference type="Pfam" id="PF16363">
    <property type="entry name" value="GDP_Man_Dehyd"/>
    <property type="match status" value="1"/>
</dbReference>
<comment type="caution">
    <text evidence="2">The sequence shown here is derived from an EMBL/GenBank/DDBJ whole genome shotgun (WGS) entry which is preliminary data.</text>
</comment>
<organism evidence="2 3">
    <name type="scientific">Ilyomonas limi</name>
    <dbReference type="NCBI Taxonomy" id="2575867"/>
    <lineage>
        <taxon>Bacteria</taxon>
        <taxon>Pseudomonadati</taxon>
        <taxon>Bacteroidota</taxon>
        <taxon>Chitinophagia</taxon>
        <taxon>Chitinophagales</taxon>
        <taxon>Chitinophagaceae</taxon>
        <taxon>Ilyomonas</taxon>
    </lineage>
</organism>
<sequence length="366" mass="40826">MIAKSASDNEDKYTLVTGGAGFVGVNLANRLLTQGKKVLLFDNLSRAGVKNNLSWLQEKHKQHLQVMIADIRDRAAVAEAVNKADGIFHFAAQVAVTSSLIDPFYDFEVNAQGTLNLLEAIRNSVHQPPVIFSSTNKVYGDLDDLGIVMNGTRYYPENIFFRQHGISEKRSLDFHSPYGCTKGVADQYMLDYARTFGLKTVVFRMSCIYGPHQFGTEDQGWVAHFLIQALKNKPITLYGDGKQVRDILFVEDLVTAYLLAMKNIHKISGNAFNMGGGVSNTISLLELCDMIGEIAGKKPEVQFDSWRPSDQKYYVSDFSKFNAVTGWKPQVGTHEGVERLYNWLQENAIIPAKKNESKKQKVGSPA</sequence>
<dbReference type="OrthoDB" id="9810015at2"/>
<evidence type="ECO:0000313" key="2">
    <source>
        <dbReference type="EMBL" id="TKK71819.1"/>
    </source>
</evidence>
<dbReference type="EMBL" id="SZQL01000001">
    <property type="protein sequence ID" value="TKK71819.1"/>
    <property type="molecule type" value="Genomic_DNA"/>
</dbReference>
<dbReference type="Gene3D" id="3.40.50.720">
    <property type="entry name" value="NAD(P)-binding Rossmann-like Domain"/>
    <property type="match status" value="1"/>
</dbReference>
<dbReference type="Proteomes" id="UP000305848">
    <property type="component" value="Unassembled WGS sequence"/>
</dbReference>
<dbReference type="AlphaFoldDB" id="A0A4U3LAT4"/>
<dbReference type="InterPro" id="IPR016040">
    <property type="entry name" value="NAD(P)-bd_dom"/>
</dbReference>
<dbReference type="SUPFAM" id="SSF51735">
    <property type="entry name" value="NAD(P)-binding Rossmann-fold domains"/>
    <property type="match status" value="1"/>
</dbReference>